<accession>A0ABT4T095</accession>
<proteinExistence type="predicted"/>
<protein>
    <submittedName>
        <fullName evidence="2">SAVED domain-containing protein</fullName>
    </submittedName>
</protein>
<dbReference type="EMBL" id="JAPNUD010000050">
    <property type="protein sequence ID" value="MDA0642775.1"/>
    <property type="molecule type" value="Genomic_DNA"/>
</dbReference>
<keyword evidence="3" id="KW-1185">Reference proteome</keyword>
<dbReference type="InterPro" id="IPR014976">
    <property type="entry name" value="AbpA_HamA_C"/>
</dbReference>
<dbReference type="Pfam" id="PF08878">
    <property type="entry name" value="HamA"/>
    <property type="match status" value="1"/>
</dbReference>
<name>A0ABT4T095_9ACTN</name>
<sequence>MALPGFSLAYEVWEGNHHYSIFDVDADVALDLFAETVRQFYVEPDKLRDTLTGAMVGLDDIVDLRDIEALVNEVAEASIPRARQNPTRPHLDMARNETAEVLAHLVVERIHGSSVVASRIRNKEIPGQPTRGMDLLALARSDKQELSLVCSEVKASNAASSPPAVVEQGDDCLKNQLKKIISDHTRILQELNWAIKHADDQDKPMVAKAILLWGCHKLPLIVLPVLMRTKETGKETDFGTFRTNPRELAPAAIKFCIAKISIPIEEFANLVYTRAREAG</sequence>
<dbReference type="RefSeq" id="WP_271277226.1">
    <property type="nucleotide sequence ID" value="NZ_BAABFD010000028.1"/>
</dbReference>
<reference evidence="2 3" key="1">
    <citation type="submission" date="2022-11" db="EMBL/GenBank/DDBJ databases">
        <title>Nonomuraea corallina sp. nov., a new species of the genus Nonomuraea isolated from sea side sediment in Thai sea.</title>
        <authorList>
            <person name="Ngamcharungchit C."/>
            <person name="Matsumoto A."/>
            <person name="Suriyachadkun C."/>
            <person name="Panbangred W."/>
            <person name="Inahashi Y."/>
            <person name="Intra B."/>
        </authorList>
    </citation>
    <scope>NUCLEOTIDE SEQUENCE [LARGE SCALE GENOMIC DNA]</scope>
    <source>
        <strain evidence="2 3">DSM 43553</strain>
    </source>
</reference>
<feature type="domain" description="Anti-bacteriophage protein A/HamA C-terminal" evidence="1">
    <location>
        <begin position="17"/>
        <end position="201"/>
    </location>
</feature>
<evidence type="ECO:0000313" key="2">
    <source>
        <dbReference type="EMBL" id="MDA0642775.1"/>
    </source>
</evidence>
<gene>
    <name evidence="2" type="ORF">OUY24_19275</name>
</gene>
<dbReference type="Proteomes" id="UP001212498">
    <property type="component" value="Unassembled WGS sequence"/>
</dbReference>
<comment type="caution">
    <text evidence="2">The sequence shown here is derived from an EMBL/GenBank/DDBJ whole genome shotgun (WGS) entry which is preliminary data.</text>
</comment>
<evidence type="ECO:0000259" key="1">
    <source>
        <dbReference type="Pfam" id="PF08878"/>
    </source>
</evidence>
<evidence type="ECO:0000313" key="3">
    <source>
        <dbReference type="Proteomes" id="UP001212498"/>
    </source>
</evidence>
<organism evidence="2 3">
    <name type="scientific">Nonomuraea ferruginea</name>
    <dbReference type="NCBI Taxonomy" id="46174"/>
    <lineage>
        <taxon>Bacteria</taxon>
        <taxon>Bacillati</taxon>
        <taxon>Actinomycetota</taxon>
        <taxon>Actinomycetes</taxon>
        <taxon>Streptosporangiales</taxon>
        <taxon>Streptosporangiaceae</taxon>
        <taxon>Nonomuraea</taxon>
    </lineage>
</organism>